<keyword evidence="10 13" id="KW-0472">Membrane</keyword>
<gene>
    <name evidence="15" type="ORF">CAL24_13055</name>
</gene>
<keyword evidence="6" id="KW-0997">Cell inner membrane</keyword>
<evidence type="ECO:0000256" key="2">
    <source>
        <dbReference type="ARBA" id="ARBA00011471"/>
    </source>
</evidence>
<comment type="similarity">
    <text evidence="12">Belongs to the exbB/tolQ family.</text>
</comment>
<evidence type="ECO:0000256" key="1">
    <source>
        <dbReference type="ARBA" id="ARBA00004429"/>
    </source>
</evidence>
<keyword evidence="15" id="KW-0282">Flagellum</keyword>
<dbReference type="InterPro" id="IPR002898">
    <property type="entry name" value="MotA_ExbB_proton_chnl"/>
</dbReference>
<evidence type="ECO:0000256" key="4">
    <source>
        <dbReference type="ARBA" id="ARBA00022448"/>
    </source>
</evidence>
<evidence type="ECO:0000256" key="12">
    <source>
        <dbReference type="RuleBase" id="RU004057"/>
    </source>
</evidence>
<dbReference type="EMBL" id="NEVT01000006">
    <property type="protein sequence ID" value="OZI76103.1"/>
    <property type="molecule type" value="Genomic_DNA"/>
</dbReference>
<keyword evidence="7 13" id="KW-0812">Transmembrane</keyword>
<comment type="function">
    <text evidence="11">Involved in the TonB-dependent energy-dependent transport of various receptor-bound substrates. Protects ExbD from proteolytic degradation and functionally stabilizes TonB.</text>
</comment>
<name>A0A261VS84_9BORD</name>
<comment type="subunit">
    <text evidence="2">The accessory proteins ExbB and ExbD seem to form a complex with TonB.</text>
</comment>
<evidence type="ECO:0000256" key="3">
    <source>
        <dbReference type="ARBA" id="ARBA00022093"/>
    </source>
</evidence>
<dbReference type="GO" id="GO:0005886">
    <property type="term" value="C:plasma membrane"/>
    <property type="evidence" value="ECO:0007669"/>
    <property type="project" value="UniProtKB-SubCell"/>
</dbReference>
<evidence type="ECO:0000256" key="8">
    <source>
        <dbReference type="ARBA" id="ARBA00022927"/>
    </source>
</evidence>
<evidence type="ECO:0000256" key="6">
    <source>
        <dbReference type="ARBA" id="ARBA00022519"/>
    </source>
</evidence>
<feature type="domain" description="MotA/TolQ/ExbB proton channel" evidence="14">
    <location>
        <begin position="162"/>
        <end position="278"/>
    </location>
</feature>
<feature type="transmembrane region" description="Helical" evidence="13">
    <location>
        <begin position="201"/>
        <end position="226"/>
    </location>
</feature>
<evidence type="ECO:0000256" key="5">
    <source>
        <dbReference type="ARBA" id="ARBA00022475"/>
    </source>
</evidence>
<dbReference type="Pfam" id="PF01618">
    <property type="entry name" value="MotA_ExbB"/>
    <property type="match status" value="1"/>
</dbReference>
<keyword evidence="9 13" id="KW-1133">Transmembrane helix</keyword>
<dbReference type="PANTHER" id="PTHR30625:SF14">
    <property type="entry name" value="BIOPOLYMER TRANSPORT PROTEIN EXBB"/>
    <property type="match status" value="1"/>
</dbReference>
<feature type="transmembrane region" description="Helical" evidence="13">
    <location>
        <begin position="246"/>
        <end position="267"/>
    </location>
</feature>
<keyword evidence="15" id="KW-0966">Cell projection</keyword>
<dbReference type="Proteomes" id="UP000215633">
    <property type="component" value="Unassembled WGS sequence"/>
</dbReference>
<dbReference type="AlphaFoldDB" id="A0A261VS84"/>
<comment type="caution">
    <text evidence="15">The sequence shown here is derived from an EMBL/GenBank/DDBJ whole genome shotgun (WGS) entry which is preliminary data.</text>
</comment>
<dbReference type="InterPro" id="IPR050790">
    <property type="entry name" value="ExbB/TolQ_transport"/>
</dbReference>
<protein>
    <recommendedName>
        <fullName evidence="3">Biopolymer transport protein ExbB</fullName>
    </recommendedName>
</protein>
<keyword evidence="15" id="KW-0969">Cilium</keyword>
<evidence type="ECO:0000259" key="14">
    <source>
        <dbReference type="Pfam" id="PF01618"/>
    </source>
</evidence>
<feature type="transmembrane region" description="Helical" evidence="13">
    <location>
        <begin position="90"/>
        <end position="110"/>
    </location>
</feature>
<organism evidence="15 16">
    <name type="scientific">Bordetella genomosp. 2</name>
    <dbReference type="NCBI Taxonomy" id="1983456"/>
    <lineage>
        <taxon>Bacteria</taxon>
        <taxon>Pseudomonadati</taxon>
        <taxon>Pseudomonadota</taxon>
        <taxon>Betaproteobacteria</taxon>
        <taxon>Burkholderiales</taxon>
        <taxon>Alcaligenaceae</taxon>
        <taxon>Bordetella</taxon>
    </lineage>
</organism>
<evidence type="ECO:0000256" key="7">
    <source>
        <dbReference type="ARBA" id="ARBA00022692"/>
    </source>
</evidence>
<keyword evidence="16" id="KW-1185">Reference proteome</keyword>
<evidence type="ECO:0000313" key="15">
    <source>
        <dbReference type="EMBL" id="OZI76103.1"/>
    </source>
</evidence>
<keyword evidence="8 12" id="KW-0653">Protein transport</keyword>
<keyword evidence="5" id="KW-1003">Cell membrane</keyword>
<proteinExistence type="inferred from homology"/>
<evidence type="ECO:0000256" key="13">
    <source>
        <dbReference type="SAM" id="Phobius"/>
    </source>
</evidence>
<dbReference type="RefSeq" id="WP_028355793.1">
    <property type="nucleotide sequence ID" value="NZ_NEVT01000006.1"/>
</dbReference>
<reference evidence="16" key="1">
    <citation type="submission" date="2017-05" db="EMBL/GenBank/DDBJ databases">
        <title>Complete and WGS of Bordetella genogroups.</title>
        <authorList>
            <person name="Spilker T."/>
            <person name="Lipuma J."/>
        </authorList>
    </citation>
    <scope>NUCLEOTIDE SEQUENCE [LARGE SCALE GENOMIC DNA]</scope>
    <source>
        <strain evidence="16">AU8256</strain>
    </source>
</reference>
<comment type="subcellular location">
    <subcellularLocation>
        <location evidence="1">Cell inner membrane</location>
        <topology evidence="1">Multi-pass membrane protein</topology>
    </subcellularLocation>
    <subcellularLocation>
        <location evidence="12">Membrane</location>
        <topology evidence="12">Multi-pass membrane protein</topology>
    </subcellularLocation>
</comment>
<evidence type="ECO:0000256" key="10">
    <source>
        <dbReference type="ARBA" id="ARBA00023136"/>
    </source>
</evidence>
<evidence type="ECO:0000313" key="16">
    <source>
        <dbReference type="Proteomes" id="UP000215633"/>
    </source>
</evidence>
<evidence type="ECO:0000256" key="11">
    <source>
        <dbReference type="ARBA" id="ARBA00024816"/>
    </source>
</evidence>
<dbReference type="GO" id="GO:0017038">
    <property type="term" value="P:protein import"/>
    <property type="evidence" value="ECO:0007669"/>
    <property type="project" value="TreeGrafter"/>
</dbReference>
<keyword evidence="4 12" id="KW-0813">Transport</keyword>
<sequence>MSNAMHNAILVAQAATAPAGQGAAAAPAASAAPAAQQAAEAVNQAAPALSQAADAAQQAAAALPPPPLPVPADMGFLHFVAQSDFVGKTLFAILIIMSLVTWYLILVKFVSNLRMRRRSADFLNKFWNSSSLEQVENEIVTHGARDPFSHLTSHAMHAQAHHAKFGATKLEESGANGEFVTRTMRKVIDEETAKLENGLTVLASVGSTAPFVGLFGTVWGVYHALVGIGLADGVTINRIAGPVGEALIMTGLGLAVAIPAVLAYNTFVRSNRVFLSRLDAFAHDLFAFLSTGQQVVLSDGKVRALRRQGQPAAGRGVQ</sequence>
<evidence type="ECO:0000256" key="9">
    <source>
        <dbReference type="ARBA" id="ARBA00022989"/>
    </source>
</evidence>
<dbReference type="PANTHER" id="PTHR30625">
    <property type="entry name" value="PROTEIN TOLQ"/>
    <property type="match status" value="1"/>
</dbReference>
<accession>A0A261VS84</accession>